<dbReference type="OrthoDB" id="10261384at2759"/>
<feature type="region of interest" description="Disordered" evidence="1">
    <location>
        <begin position="383"/>
        <end position="406"/>
    </location>
</feature>
<feature type="compositionally biased region" description="Low complexity" evidence="1">
    <location>
        <begin position="383"/>
        <end position="397"/>
    </location>
</feature>
<feature type="region of interest" description="Disordered" evidence="1">
    <location>
        <begin position="498"/>
        <end position="524"/>
    </location>
</feature>
<feature type="compositionally biased region" description="Low complexity" evidence="1">
    <location>
        <begin position="470"/>
        <end position="480"/>
    </location>
</feature>
<evidence type="ECO:0000313" key="2">
    <source>
        <dbReference type="EMBL" id="PPR05413.1"/>
    </source>
</evidence>
<dbReference type="Proteomes" id="UP000284842">
    <property type="component" value="Unassembled WGS sequence"/>
</dbReference>
<feature type="region of interest" description="Disordered" evidence="1">
    <location>
        <begin position="258"/>
        <end position="283"/>
    </location>
</feature>
<feature type="region of interest" description="Disordered" evidence="1">
    <location>
        <begin position="220"/>
        <end position="241"/>
    </location>
</feature>
<dbReference type="PANTHER" id="PTHR14659:SF1">
    <property type="entry name" value="ALPHA- AND GAMMA-ADAPTIN-BINDING PROTEIN P34"/>
    <property type="match status" value="1"/>
</dbReference>
<reference evidence="2 3" key="1">
    <citation type="journal article" date="2018" name="Evol. Lett.">
        <title>Horizontal gene cluster transfer increased hallucinogenic mushroom diversity.</title>
        <authorList>
            <person name="Reynolds H.T."/>
            <person name="Vijayakumar V."/>
            <person name="Gluck-Thaler E."/>
            <person name="Korotkin H.B."/>
            <person name="Matheny P.B."/>
            <person name="Slot J.C."/>
        </authorList>
    </citation>
    <scope>NUCLEOTIDE SEQUENCE [LARGE SCALE GENOMIC DNA]</scope>
    <source>
        <strain evidence="2 3">2629</strain>
    </source>
</reference>
<comment type="caution">
    <text evidence="2">The sequence shown here is derived from an EMBL/GenBank/DDBJ whole genome shotgun (WGS) entry which is preliminary data.</text>
</comment>
<feature type="compositionally biased region" description="Basic and acidic residues" evidence="1">
    <location>
        <begin position="563"/>
        <end position="579"/>
    </location>
</feature>
<dbReference type="PANTHER" id="PTHR14659">
    <property type="entry name" value="ALPHA- AND GAMMA-ADAPTIN-BINDING PROTEIN P34"/>
    <property type="match status" value="1"/>
</dbReference>
<feature type="compositionally biased region" description="Polar residues" evidence="1">
    <location>
        <begin position="220"/>
        <end position="236"/>
    </location>
</feature>
<proteinExistence type="predicted"/>
<dbReference type="AlphaFoldDB" id="A0A409YQY3"/>
<organism evidence="2 3">
    <name type="scientific">Panaeolus cyanescens</name>
    <dbReference type="NCBI Taxonomy" id="181874"/>
    <lineage>
        <taxon>Eukaryota</taxon>
        <taxon>Fungi</taxon>
        <taxon>Dikarya</taxon>
        <taxon>Basidiomycota</taxon>
        <taxon>Agaricomycotina</taxon>
        <taxon>Agaricomycetes</taxon>
        <taxon>Agaricomycetidae</taxon>
        <taxon>Agaricales</taxon>
        <taxon>Agaricineae</taxon>
        <taxon>Galeropsidaceae</taxon>
        <taxon>Panaeolus</taxon>
    </lineage>
</organism>
<evidence type="ECO:0000313" key="3">
    <source>
        <dbReference type="Proteomes" id="UP000284842"/>
    </source>
</evidence>
<sequence>MSEEAIMQTNPASRILVYSSSIDTARDFVGRVKALSASKSSALSSGKDKKSEEVELQPTTSSDVISHTLSNKYYTADVHFSLKTMHTLSSEAFHHTNAPPALIFVWTTNESYAEHVQLLSHTMQSMDYEPEVCLGVRISTSDTATAESSAAKDEEITDIDTNLMSFGFEYVDASRERPRALRPQDDSETSDVDLDENGDDVPDLPRVLDALSTIMWSTMRSTQPAQNASADSGSHQLNDEDKAERDALLEELLAAGQEVRSSESVAAKESTSAVKREEDEDEEKLMEQMEAFIKDANALSSYSSYKGFNTDTDFLNTFSPGAGMGSLDSMFDFSAYTGQSSSRAVSRSGSSLSLIDAKTESTDRKSSGKLWLDIGTNTNLPSLTTPLSTHTSVSTPTYGSSQPSTAITASPIDEESLESFGKPSNNLPKITKHAFDDDFTEFVSAPIRPATMTSISADPAQAHLSIPVPSLRRSSSRSSSFTSDFESNDDEHIYAMLDDTSSYGGDDRDREMEEGDVGEIKDESFPNLNEILATTRELFGGQLPVQNRGDNSSVSNSSSRLQQPEREGDAGDYDPKGSEAFDLEGVLGALQRFKTEIGSMSDEEEKKKMAARVALGLVYGLEGQGEPEPSIMAGAKP</sequence>
<feature type="region of interest" description="Disordered" evidence="1">
    <location>
        <begin position="176"/>
        <end position="204"/>
    </location>
</feature>
<dbReference type="STRING" id="181874.A0A409YQY3"/>
<accession>A0A409YQY3</accession>
<dbReference type="InParanoid" id="A0A409YQY3"/>
<dbReference type="InterPro" id="IPR019341">
    <property type="entry name" value="Alpha/Gamma-adaptin-bd_p34"/>
</dbReference>
<feature type="region of interest" description="Disordered" evidence="1">
    <location>
        <begin position="41"/>
        <end position="61"/>
    </location>
</feature>
<evidence type="ECO:0000256" key="1">
    <source>
        <dbReference type="SAM" id="MobiDB-lite"/>
    </source>
</evidence>
<feature type="region of interest" description="Disordered" evidence="1">
    <location>
        <begin position="466"/>
        <end position="486"/>
    </location>
</feature>
<feature type="compositionally biased region" description="Basic and acidic residues" evidence="1">
    <location>
        <begin position="176"/>
        <end position="185"/>
    </location>
</feature>
<protein>
    <submittedName>
        <fullName evidence="2">Uncharacterized protein</fullName>
    </submittedName>
</protein>
<feature type="region of interest" description="Disordered" evidence="1">
    <location>
        <begin position="542"/>
        <end position="580"/>
    </location>
</feature>
<dbReference type="EMBL" id="NHTK01000814">
    <property type="protein sequence ID" value="PPR05413.1"/>
    <property type="molecule type" value="Genomic_DNA"/>
</dbReference>
<gene>
    <name evidence="2" type="ORF">CVT24_008027</name>
</gene>
<name>A0A409YQY3_9AGAR</name>
<dbReference type="Gene3D" id="3.40.50.11960">
    <property type="match status" value="1"/>
</dbReference>
<feature type="compositionally biased region" description="Acidic residues" evidence="1">
    <location>
        <begin position="186"/>
        <end position="202"/>
    </location>
</feature>
<keyword evidence="3" id="KW-1185">Reference proteome</keyword>